<evidence type="ECO:0000256" key="1">
    <source>
        <dbReference type="SAM" id="MobiDB-lite"/>
    </source>
</evidence>
<gene>
    <name evidence="2" type="ORF">GCM10009021_11800</name>
</gene>
<accession>A0A830GA44</accession>
<evidence type="ECO:0000313" key="2">
    <source>
        <dbReference type="EMBL" id="GGN13246.1"/>
    </source>
</evidence>
<keyword evidence="3" id="KW-1185">Reference proteome</keyword>
<dbReference type="Proteomes" id="UP000608850">
    <property type="component" value="Unassembled WGS sequence"/>
</dbReference>
<comment type="caution">
    <text evidence="2">The sequence shown here is derived from an EMBL/GenBank/DDBJ whole genome shotgun (WGS) entry which is preliminary data.</text>
</comment>
<dbReference type="EMBL" id="BMOQ01000003">
    <property type="protein sequence ID" value="GGN13246.1"/>
    <property type="molecule type" value="Genomic_DNA"/>
</dbReference>
<evidence type="ECO:0000313" key="3">
    <source>
        <dbReference type="Proteomes" id="UP000608850"/>
    </source>
</evidence>
<protein>
    <submittedName>
        <fullName evidence="2">Uncharacterized protein</fullName>
    </submittedName>
</protein>
<proteinExistence type="predicted"/>
<name>A0A830GA44_9EURY</name>
<organism evidence="2 3">
    <name type="scientific">Halarchaeum nitratireducens</name>
    <dbReference type="NCBI Taxonomy" id="489913"/>
    <lineage>
        <taxon>Archaea</taxon>
        <taxon>Methanobacteriati</taxon>
        <taxon>Methanobacteriota</taxon>
        <taxon>Stenosarchaea group</taxon>
        <taxon>Halobacteria</taxon>
        <taxon>Halobacteriales</taxon>
        <taxon>Halobacteriaceae</taxon>
    </lineage>
</organism>
<feature type="region of interest" description="Disordered" evidence="1">
    <location>
        <begin position="1"/>
        <end position="36"/>
    </location>
</feature>
<dbReference type="AlphaFoldDB" id="A0A830GA44"/>
<sequence length="69" mass="7179">MTSAPNAVFEKRLSDPFTLGAPGVSDSSTSALTTPLPTTLAPSAAATELAMRLRRLMSTMQSGGSRHTE</sequence>
<feature type="compositionally biased region" description="Low complexity" evidence="1">
    <location>
        <begin position="27"/>
        <end position="36"/>
    </location>
</feature>
<reference evidence="2 3" key="1">
    <citation type="journal article" date="2019" name="Int. J. Syst. Evol. Microbiol.">
        <title>The Global Catalogue of Microorganisms (GCM) 10K type strain sequencing project: providing services to taxonomists for standard genome sequencing and annotation.</title>
        <authorList>
            <consortium name="The Broad Institute Genomics Platform"/>
            <consortium name="The Broad Institute Genome Sequencing Center for Infectious Disease"/>
            <person name="Wu L."/>
            <person name="Ma J."/>
        </authorList>
    </citation>
    <scope>NUCLEOTIDE SEQUENCE [LARGE SCALE GENOMIC DNA]</scope>
    <source>
        <strain evidence="2 3">JCM 16331</strain>
    </source>
</reference>